<dbReference type="InterPro" id="IPR051678">
    <property type="entry name" value="AGP_Transferase"/>
</dbReference>
<evidence type="ECO:0000259" key="1">
    <source>
        <dbReference type="Pfam" id="PF01636"/>
    </source>
</evidence>
<dbReference type="AlphaFoldDB" id="M8D9J9"/>
<dbReference type="EMBL" id="APBN01000025">
    <property type="protein sequence ID" value="EMT49972.1"/>
    <property type="molecule type" value="Genomic_DNA"/>
</dbReference>
<dbReference type="PANTHER" id="PTHR21310">
    <property type="entry name" value="AMINOGLYCOSIDE PHOSPHOTRANSFERASE-RELATED-RELATED"/>
    <property type="match status" value="1"/>
</dbReference>
<dbReference type="InterPro" id="IPR041726">
    <property type="entry name" value="ACAD10_11_N"/>
</dbReference>
<evidence type="ECO:0000313" key="2">
    <source>
        <dbReference type="EMBL" id="EMT49972.1"/>
    </source>
</evidence>
<evidence type="ECO:0000313" key="3">
    <source>
        <dbReference type="Proteomes" id="UP000012081"/>
    </source>
</evidence>
<dbReference type="SUPFAM" id="SSF56112">
    <property type="entry name" value="Protein kinase-like (PK-like)"/>
    <property type="match status" value="1"/>
</dbReference>
<gene>
    <name evidence="2" type="ORF">I532_24884</name>
</gene>
<name>M8D9J9_9BACL</name>
<dbReference type="RefSeq" id="WP_003393158.1">
    <property type="nucleotide sequence ID" value="NZ_APBN01000025.1"/>
</dbReference>
<dbReference type="STRING" id="1300222.I532_24884"/>
<dbReference type="Proteomes" id="UP000012081">
    <property type="component" value="Unassembled WGS sequence"/>
</dbReference>
<keyword evidence="3" id="KW-1185">Reference proteome</keyword>
<dbReference type="Pfam" id="PF01636">
    <property type="entry name" value="APH"/>
    <property type="match status" value="1"/>
</dbReference>
<dbReference type="InterPro" id="IPR002575">
    <property type="entry name" value="Aminoglycoside_PTrfase"/>
</dbReference>
<protein>
    <recommendedName>
        <fullName evidence="1">Aminoglycoside phosphotransferase domain-containing protein</fullName>
    </recommendedName>
</protein>
<reference evidence="2 3" key="1">
    <citation type="submission" date="2013-03" db="EMBL/GenBank/DDBJ databases">
        <title>Assembly of a new bacterial strain Brevibacillus borstelensis AK1.</title>
        <authorList>
            <person name="Rajan I."/>
            <person name="PoliReddy D."/>
            <person name="Sugumar T."/>
            <person name="Rathinam K."/>
            <person name="Alqarawi S."/>
            <person name="Khalil A.B."/>
            <person name="Sivakumar N."/>
        </authorList>
    </citation>
    <scope>NUCLEOTIDE SEQUENCE [LARGE SCALE GENOMIC DNA]</scope>
    <source>
        <strain evidence="2 3">AK1</strain>
    </source>
</reference>
<dbReference type="Gene3D" id="3.90.1200.10">
    <property type="match status" value="1"/>
</dbReference>
<comment type="caution">
    <text evidence="2">The sequence shown here is derived from an EMBL/GenBank/DDBJ whole genome shotgun (WGS) entry which is preliminary data.</text>
</comment>
<dbReference type="CDD" id="cd05154">
    <property type="entry name" value="ACAD10_11_N-like"/>
    <property type="match status" value="1"/>
</dbReference>
<organism evidence="2 3">
    <name type="scientific">Brevibacillus borstelensis AK1</name>
    <dbReference type="NCBI Taxonomy" id="1300222"/>
    <lineage>
        <taxon>Bacteria</taxon>
        <taxon>Bacillati</taxon>
        <taxon>Bacillota</taxon>
        <taxon>Bacilli</taxon>
        <taxon>Bacillales</taxon>
        <taxon>Paenibacillaceae</taxon>
        <taxon>Brevibacillus</taxon>
    </lineage>
</organism>
<sequence>MTESTERDCFQRLVQRLEPQSKLVRSWELKGGVSAQVTALEIEQLDGKRRKVVVRRHGAADIAQNPHVAADEFKLMELLKSVGVAAPVPFFLDQSGEIFSTPYVVIEYIEGKTEFTPADVTDHVFQLAAQLSRIHSVDVSKLDLSFLPKLEKACTEKIEKRPAITDESLGEGRIRDVLEAVWPFPSRNPCVLLHGDFWPGNVMWRDGQLAAVIDWEDAQLGDPLADVANARLEILWVFGIEAMLRFTGRYQSLTKFDFTDLSYWDLFAALRPASKISDWGLDASTEQKMREEHSWFVAQAFEKIGTGKGKKS</sequence>
<dbReference type="InterPro" id="IPR011009">
    <property type="entry name" value="Kinase-like_dom_sf"/>
</dbReference>
<dbReference type="PATRIC" id="fig|1300222.3.peg.5219"/>
<accession>M8D9J9</accession>
<feature type="domain" description="Aminoglycoside phosphotransferase" evidence="1">
    <location>
        <begin position="46"/>
        <end position="233"/>
    </location>
</feature>
<dbReference type="OrthoDB" id="334783at2"/>
<proteinExistence type="predicted"/>
<dbReference type="Gene3D" id="3.30.200.20">
    <property type="entry name" value="Phosphorylase Kinase, domain 1"/>
    <property type="match status" value="1"/>
</dbReference>